<evidence type="ECO:0000259" key="5">
    <source>
        <dbReference type="PROSITE" id="PS51464"/>
    </source>
</evidence>
<dbReference type="InterPro" id="IPR046342">
    <property type="entry name" value="CBS_dom_sf"/>
</dbReference>
<dbReference type="GO" id="GO:0016853">
    <property type="term" value="F:isomerase activity"/>
    <property type="evidence" value="ECO:0007669"/>
    <property type="project" value="InterPro"/>
</dbReference>
<evidence type="ECO:0000256" key="1">
    <source>
        <dbReference type="ARBA" id="ARBA00008165"/>
    </source>
</evidence>
<name>A0A381W9E7_9ZZZZ</name>
<dbReference type="PROSITE" id="PS51371">
    <property type="entry name" value="CBS"/>
    <property type="match status" value="1"/>
</dbReference>
<dbReference type="GO" id="GO:0097367">
    <property type="term" value="F:carbohydrate derivative binding"/>
    <property type="evidence" value="ECO:0007669"/>
    <property type="project" value="InterPro"/>
</dbReference>
<dbReference type="InterPro" id="IPR050986">
    <property type="entry name" value="GutQ/KpsF_isomerases"/>
</dbReference>
<dbReference type="NCBIfam" id="TIGR00393">
    <property type="entry name" value="kpsF"/>
    <property type="match status" value="1"/>
</dbReference>
<dbReference type="SUPFAM" id="SSF53697">
    <property type="entry name" value="SIS domain"/>
    <property type="match status" value="1"/>
</dbReference>
<dbReference type="PROSITE" id="PS51464">
    <property type="entry name" value="SIS"/>
    <property type="match status" value="1"/>
</dbReference>
<gene>
    <name evidence="6" type="ORF">METZ01_LOCUS101946</name>
</gene>
<dbReference type="GO" id="GO:1901135">
    <property type="term" value="P:carbohydrate derivative metabolic process"/>
    <property type="evidence" value="ECO:0007669"/>
    <property type="project" value="InterPro"/>
</dbReference>
<feature type="domain" description="SIS" evidence="5">
    <location>
        <begin position="47"/>
        <end position="190"/>
    </location>
</feature>
<evidence type="ECO:0000259" key="4">
    <source>
        <dbReference type="PROSITE" id="PS51371"/>
    </source>
</evidence>
<dbReference type="PANTHER" id="PTHR42745">
    <property type="match status" value="1"/>
</dbReference>
<dbReference type="Pfam" id="PF00571">
    <property type="entry name" value="CBS"/>
    <property type="match status" value="2"/>
</dbReference>
<dbReference type="CDD" id="cd05014">
    <property type="entry name" value="SIS_Kpsf"/>
    <property type="match status" value="1"/>
</dbReference>
<comment type="similarity">
    <text evidence="1">Belongs to the SIS family. GutQ/KpsF subfamily.</text>
</comment>
<dbReference type="Gene3D" id="3.40.50.10490">
    <property type="entry name" value="Glucose-6-phosphate isomerase like protein, domain 1"/>
    <property type="match status" value="1"/>
</dbReference>
<sequence>MINDKSILKSREIQDRALLKTAKRVLKVESDSVAALARRLGADFPKTVHALSDGKGRLIITGMGKSGLIGQKIAATMSSVGLPTIYIHAAEAIHGDLGLISQNDTIIALSNSGETEEIIKLLPALKRLNCTLIAITGNLKSTLALRSDFVLDVGVKEEAGGNGLLPTSSTTAMVAMGDALVVAYLELHGFKDEVFAHNHPGGSLGRKMLTTIGDLMHTGEQVPIVYENSDLSVIISEMTQKRLGVTLITNKKKQLKGIITDGDLRRMIEDKKDISKIRALDLSKSFPKWLEQNNLATKAVQLMEEYSITSLVVSANGKKIDGIIHLHDLLKAGII</sequence>
<dbReference type="InterPro" id="IPR004800">
    <property type="entry name" value="KdsD/KpsF-type"/>
</dbReference>
<evidence type="ECO:0000256" key="3">
    <source>
        <dbReference type="ARBA" id="ARBA00023122"/>
    </source>
</evidence>
<dbReference type="CDD" id="cd04604">
    <property type="entry name" value="CBS_pair_SIS_assoc"/>
    <property type="match status" value="1"/>
</dbReference>
<organism evidence="6">
    <name type="scientific">marine metagenome</name>
    <dbReference type="NCBI Taxonomy" id="408172"/>
    <lineage>
        <taxon>unclassified sequences</taxon>
        <taxon>metagenomes</taxon>
        <taxon>ecological metagenomes</taxon>
    </lineage>
</organism>
<proteinExistence type="inferred from homology"/>
<evidence type="ECO:0000256" key="2">
    <source>
        <dbReference type="ARBA" id="ARBA00022737"/>
    </source>
</evidence>
<keyword evidence="2" id="KW-0677">Repeat</keyword>
<dbReference type="PIRSF" id="PIRSF004692">
    <property type="entry name" value="KdsD_KpsF"/>
    <property type="match status" value="1"/>
</dbReference>
<dbReference type="AlphaFoldDB" id="A0A381W9E7"/>
<evidence type="ECO:0008006" key="7">
    <source>
        <dbReference type="Google" id="ProtNLM"/>
    </source>
</evidence>
<dbReference type="InterPro" id="IPR046348">
    <property type="entry name" value="SIS_dom_sf"/>
</dbReference>
<dbReference type="InterPro" id="IPR001347">
    <property type="entry name" value="SIS_dom"/>
</dbReference>
<reference evidence="6" key="1">
    <citation type="submission" date="2018-05" db="EMBL/GenBank/DDBJ databases">
        <authorList>
            <person name="Lanie J.A."/>
            <person name="Ng W.-L."/>
            <person name="Kazmierczak K.M."/>
            <person name="Andrzejewski T.M."/>
            <person name="Davidsen T.M."/>
            <person name="Wayne K.J."/>
            <person name="Tettelin H."/>
            <person name="Glass J.I."/>
            <person name="Rusch D."/>
            <person name="Podicherti R."/>
            <person name="Tsui H.-C.T."/>
            <person name="Winkler M.E."/>
        </authorList>
    </citation>
    <scope>NUCLEOTIDE SEQUENCE</scope>
</reference>
<dbReference type="Gene3D" id="3.10.580.10">
    <property type="entry name" value="CBS-domain"/>
    <property type="match status" value="1"/>
</dbReference>
<dbReference type="EMBL" id="UINC01011091">
    <property type="protein sequence ID" value="SVA49092.1"/>
    <property type="molecule type" value="Genomic_DNA"/>
</dbReference>
<dbReference type="InterPro" id="IPR035474">
    <property type="entry name" value="SIS_Kpsf"/>
</dbReference>
<keyword evidence="3" id="KW-0129">CBS domain</keyword>
<dbReference type="PANTHER" id="PTHR42745:SF1">
    <property type="entry name" value="ARABINOSE 5-PHOSPHATE ISOMERASE KDSD"/>
    <property type="match status" value="1"/>
</dbReference>
<protein>
    <recommendedName>
        <fullName evidence="7">SIS domain-containing protein</fullName>
    </recommendedName>
</protein>
<dbReference type="FunFam" id="3.40.50.10490:FF:000011">
    <property type="entry name" value="Arabinose 5-phosphate isomerase"/>
    <property type="match status" value="1"/>
</dbReference>
<evidence type="ECO:0000313" key="6">
    <source>
        <dbReference type="EMBL" id="SVA49092.1"/>
    </source>
</evidence>
<dbReference type="Pfam" id="PF01380">
    <property type="entry name" value="SIS"/>
    <property type="match status" value="1"/>
</dbReference>
<feature type="domain" description="CBS" evidence="4">
    <location>
        <begin position="216"/>
        <end position="274"/>
    </location>
</feature>
<dbReference type="InterPro" id="IPR000644">
    <property type="entry name" value="CBS_dom"/>
</dbReference>
<accession>A0A381W9E7</accession>
<dbReference type="GO" id="GO:0005975">
    <property type="term" value="P:carbohydrate metabolic process"/>
    <property type="evidence" value="ECO:0007669"/>
    <property type="project" value="InterPro"/>
</dbReference>